<accession>A0A834HCC8</accession>
<dbReference type="Proteomes" id="UP000626092">
    <property type="component" value="Unassembled WGS sequence"/>
</dbReference>
<dbReference type="OrthoDB" id="591557at2759"/>
<gene>
    <name evidence="1" type="ORF">RHSIM_Rhsim04G0233200</name>
</gene>
<dbReference type="AlphaFoldDB" id="A0A834HCC8"/>
<protein>
    <submittedName>
        <fullName evidence="1">Uncharacterized protein</fullName>
    </submittedName>
</protein>
<name>A0A834HCC8_RHOSS</name>
<sequence>MCEICYQEADNAFQIAGALSAPPLQAILSAPPLDLDSDLVASSAPSAPPSVAIPFAPPLELDSDLVALGAPSALPSEAIPSALSLGCRFASRRFDGFDCYGYKLVPLCGIKDREVLMQWESTDQIIAYDLKQNLLVYNPVANTTWDMEAATFVESLASPSTHYKFTRKRKSSRLLA</sequence>
<organism evidence="1 2">
    <name type="scientific">Rhododendron simsii</name>
    <name type="common">Sims's rhododendron</name>
    <dbReference type="NCBI Taxonomy" id="118357"/>
    <lineage>
        <taxon>Eukaryota</taxon>
        <taxon>Viridiplantae</taxon>
        <taxon>Streptophyta</taxon>
        <taxon>Embryophyta</taxon>
        <taxon>Tracheophyta</taxon>
        <taxon>Spermatophyta</taxon>
        <taxon>Magnoliopsida</taxon>
        <taxon>eudicotyledons</taxon>
        <taxon>Gunneridae</taxon>
        <taxon>Pentapetalae</taxon>
        <taxon>asterids</taxon>
        <taxon>Ericales</taxon>
        <taxon>Ericaceae</taxon>
        <taxon>Ericoideae</taxon>
        <taxon>Rhodoreae</taxon>
        <taxon>Rhododendron</taxon>
    </lineage>
</organism>
<keyword evidence="2" id="KW-1185">Reference proteome</keyword>
<proteinExistence type="predicted"/>
<evidence type="ECO:0000313" key="1">
    <source>
        <dbReference type="EMBL" id="KAF7145465.1"/>
    </source>
</evidence>
<comment type="caution">
    <text evidence="1">The sequence shown here is derived from an EMBL/GenBank/DDBJ whole genome shotgun (WGS) entry which is preliminary data.</text>
</comment>
<evidence type="ECO:0000313" key="2">
    <source>
        <dbReference type="Proteomes" id="UP000626092"/>
    </source>
</evidence>
<reference evidence="1" key="1">
    <citation type="submission" date="2019-11" db="EMBL/GenBank/DDBJ databases">
        <authorList>
            <person name="Liu Y."/>
            <person name="Hou J."/>
            <person name="Li T.-Q."/>
            <person name="Guan C.-H."/>
            <person name="Wu X."/>
            <person name="Wu H.-Z."/>
            <person name="Ling F."/>
            <person name="Zhang R."/>
            <person name="Shi X.-G."/>
            <person name="Ren J.-P."/>
            <person name="Chen E.-F."/>
            <person name="Sun J.-M."/>
        </authorList>
    </citation>
    <scope>NUCLEOTIDE SEQUENCE</scope>
    <source>
        <strain evidence="1">Adult_tree_wgs_1</strain>
        <tissue evidence="1">Leaves</tissue>
    </source>
</reference>
<dbReference type="EMBL" id="WJXA01000004">
    <property type="protein sequence ID" value="KAF7145465.1"/>
    <property type="molecule type" value="Genomic_DNA"/>
</dbReference>